<dbReference type="InterPro" id="IPR001466">
    <property type="entry name" value="Beta-lactam-related"/>
</dbReference>
<evidence type="ECO:0000313" key="5">
    <source>
        <dbReference type="Proteomes" id="UP001500457"/>
    </source>
</evidence>
<proteinExistence type="predicted"/>
<feature type="chain" id="PRO_5046139852" evidence="2">
    <location>
        <begin position="28"/>
        <end position="393"/>
    </location>
</feature>
<dbReference type="Pfam" id="PF00144">
    <property type="entry name" value="Beta-lactamase"/>
    <property type="match status" value="1"/>
</dbReference>
<accession>A0ABP9E6P9</accession>
<dbReference type="Gene3D" id="3.40.710.10">
    <property type="entry name" value="DD-peptidase/beta-lactamase superfamily"/>
    <property type="match status" value="1"/>
</dbReference>
<evidence type="ECO:0000313" key="4">
    <source>
        <dbReference type="EMBL" id="GAA4867389.1"/>
    </source>
</evidence>
<comment type="caution">
    <text evidence="4">The sequence shown here is derived from an EMBL/GenBank/DDBJ whole genome shotgun (WGS) entry which is preliminary data.</text>
</comment>
<dbReference type="Proteomes" id="UP001500457">
    <property type="component" value="Unassembled WGS sequence"/>
</dbReference>
<feature type="region of interest" description="Disordered" evidence="1">
    <location>
        <begin position="244"/>
        <end position="274"/>
    </location>
</feature>
<keyword evidence="5" id="KW-1185">Reference proteome</keyword>
<protein>
    <submittedName>
        <fullName evidence="4">Serine hydrolase domain-containing protein</fullName>
    </submittedName>
</protein>
<dbReference type="PANTHER" id="PTHR46825:SF7">
    <property type="entry name" value="D-ALANYL-D-ALANINE CARBOXYPEPTIDASE"/>
    <property type="match status" value="1"/>
</dbReference>
<organism evidence="4 5">
    <name type="scientific">Actinomycetospora straminea</name>
    <dbReference type="NCBI Taxonomy" id="663607"/>
    <lineage>
        <taxon>Bacteria</taxon>
        <taxon>Bacillati</taxon>
        <taxon>Actinomycetota</taxon>
        <taxon>Actinomycetes</taxon>
        <taxon>Pseudonocardiales</taxon>
        <taxon>Pseudonocardiaceae</taxon>
        <taxon>Actinomycetospora</taxon>
    </lineage>
</organism>
<evidence type="ECO:0000259" key="3">
    <source>
        <dbReference type="Pfam" id="PF00144"/>
    </source>
</evidence>
<sequence length="393" mass="40614">MGRALLLPVALVLAVALIACSGGSASAPSPAAAATSPVPSIGTSTLPADVVAQIDRAAGASLRDGVTGAIVSVVDPARGTLIKAYGTADTAGTPMTPDLHYRIASVSKTFTADAVLELAGQGRLDLDAPLSDFVPDVPNASTIRIRDLLAMRGGVFDFTADPGFLARYTADPTLPGWTPQDVVGIVRANAAQAKPPNTATVYSNSEFVLLGLVLERVTGQSAQQYLTGLIGRFGLSQTSYPTTDALPSPSSRGYIATGDPQTPPPYRDGTTSNPQVPFTAGALISTVPDLTRYAPMLAGGQGLSPSVAAQRQTWGPLTTSGPRAQYGLGILQLGDWVGHNGSIFGYSDAMFHLPSQRATVVFMVNAGDGEAVPAQALWGEVARLLYPQSIPTW</sequence>
<dbReference type="InterPro" id="IPR050491">
    <property type="entry name" value="AmpC-like"/>
</dbReference>
<name>A0ABP9E6P9_9PSEU</name>
<dbReference type="GO" id="GO:0016787">
    <property type="term" value="F:hydrolase activity"/>
    <property type="evidence" value="ECO:0007669"/>
    <property type="project" value="UniProtKB-KW"/>
</dbReference>
<keyword evidence="2" id="KW-0732">Signal</keyword>
<dbReference type="EMBL" id="BAABHQ010000003">
    <property type="protein sequence ID" value="GAA4867389.1"/>
    <property type="molecule type" value="Genomic_DNA"/>
</dbReference>
<keyword evidence="4" id="KW-0378">Hydrolase</keyword>
<feature type="domain" description="Beta-lactamase-related" evidence="3">
    <location>
        <begin position="64"/>
        <end position="370"/>
    </location>
</feature>
<dbReference type="PANTHER" id="PTHR46825">
    <property type="entry name" value="D-ALANYL-D-ALANINE-CARBOXYPEPTIDASE/ENDOPEPTIDASE AMPH"/>
    <property type="match status" value="1"/>
</dbReference>
<evidence type="ECO:0000256" key="2">
    <source>
        <dbReference type="SAM" id="SignalP"/>
    </source>
</evidence>
<evidence type="ECO:0000256" key="1">
    <source>
        <dbReference type="SAM" id="MobiDB-lite"/>
    </source>
</evidence>
<reference evidence="5" key="1">
    <citation type="journal article" date="2019" name="Int. J. Syst. Evol. Microbiol.">
        <title>The Global Catalogue of Microorganisms (GCM) 10K type strain sequencing project: providing services to taxonomists for standard genome sequencing and annotation.</title>
        <authorList>
            <consortium name="The Broad Institute Genomics Platform"/>
            <consortium name="The Broad Institute Genome Sequencing Center for Infectious Disease"/>
            <person name="Wu L."/>
            <person name="Ma J."/>
        </authorList>
    </citation>
    <scope>NUCLEOTIDE SEQUENCE [LARGE SCALE GENOMIC DNA]</scope>
    <source>
        <strain evidence="5">JCM 17983</strain>
    </source>
</reference>
<dbReference type="RefSeq" id="WP_274233146.1">
    <property type="nucleotide sequence ID" value="NZ_BAABHQ010000003.1"/>
</dbReference>
<dbReference type="SUPFAM" id="SSF56601">
    <property type="entry name" value="beta-lactamase/transpeptidase-like"/>
    <property type="match status" value="1"/>
</dbReference>
<gene>
    <name evidence="4" type="ORF">GCM10023203_14900</name>
</gene>
<dbReference type="PROSITE" id="PS51257">
    <property type="entry name" value="PROKAR_LIPOPROTEIN"/>
    <property type="match status" value="1"/>
</dbReference>
<feature type="signal peptide" evidence="2">
    <location>
        <begin position="1"/>
        <end position="27"/>
    </location>
</feature>
<dbReference type="InterPro" id="IPR012338">
    <property type="entry name" value="Beta-lactam/transpept-like"/>
</dbReference>